<evidence type="ECO:0000313" key="4">
    <source>
        <dbReference type="Proteomes" id="UP000474296"/>
    </source>
</evidence>
<dbReference type="Pfam" id="PF08291">
    <property type="entry name" value="Peptidase_M15_3"/>
    <property type="match status" value="1"/>
</dbReference>
<proteinExistence type="predicted"/>
<organism evidence="3 4">
    <name type="scientific">Spongiivirga citrea</name>
    <dbReference type="NCBI Taxonomy" id="1481457"/>
    <lineage>
        <taxon>Bacteria</taxon>
        <taxon>Pseudomonadati</taxon>
        <taxon>Bacteroidota</taxon>
        <taxon>Flavobacteriia</taxon>
        <taxon>Flavobacteriales</taxon>
        <taxon>Flavobacteriaceae</taxon>
        <taxon>Spongiivirga</taxon>
    </lineage>
</organism>
<dbReference type="EMBL" id="JAABOQ010000002">
    <property type="protein sequence ID" value="NER16330.1"/>
    <property type="molecule type" value="Genomic_DNA"/>
</dbReference>
<keyword evidence="4" id="KW-1185">Reference proteome</keyword>
<evidence type="ECO:0000259" key="2">
    <source>
        <dbReference type="Pfam" id="PF08291"/>
    </source>
</evidence>
<protein>
    <submittedName>
        <fullName evidence="3">Peptidase M15</fullName>
    </submittedName>
</protein>
<dbReference type="InterPro" id="IPR013230">
    <property type="entry name" value="Peptidase_M15A_C"/>
</dbReference>
<dbReference type="RefSeq" id="WP_164029606.1">
    <property type="nucleotide sequence ID" value="NZ_JAABOQ010000002.1"/>
</dbReference>
<dbReference type="InterPro" id="IPR009045">
    <property type="entry name" value="Zn_M74/Hedgehog-like"/>
</dbReference>
<dbReference type="Gene3D" id="3.30.1380.10">
    <property type="match status" value="1"/>
</dbReference>
<feature type="region of interest" description="Disordered" evidence="1">
    <location>
        <begin position="1"/>
        <end position="21"/>
    </location>
</feature>
<evidence type="ECO:0000313" key="3">
    <source>
        <dbReference type="EMBL" id="NER16330.1"/>
    </source>
</evidence>
<dbReference type="AlphaFoldDB" id="A0A6M0CQX1"/>
<feature type="domain" description="Peptidase M15A C-terminal" evidence="2">
    <location>
        <begin position="20"/>
        <end position="104"/>
    </location>
</feature>
<name>A0A6M0CQX1_9FLAO</name>
<sequence length="117" mass="13121">MKFFKQEEFDSPDKPGSGAKMKPHFLKMLIAAREQAKIPFIITSGYRTRAHNKRVGGVNGSSHTKGVAVDLRCKDSKTRSIIINAAIAVGFTRIGISDRFIHIDADDQKVQNVIWMY</sequence>
<reference evidence="3 4" key="1">
    <citation type="submission" date="2020-01" db="EMBL/GenBank/DDBJ databases">
        <title>Spongiivirga citrea KCTC 32990T.</title>
        <authorList>
            <person name="Wang G."/>
        </authorList>
    </citation>
    <scope>NUCLEOTIDE SEQUENCE [LARGE SCALE GENOMIC DNA]</scope>
    <source>
        <strain evidence="3 4">KCTC 32990</strain>
    </source>
</reference>
<comment type="caution">
    <text evidence="3">The sequence shown here is derived from an EMBL/GenBank/DDBJ whole genome shotgun (WGS) entry which is preliminary data.</text>
</comment>
<dbReference type="SUPFAM" id="SSF55166">
    <property type="entry name" value="Hedgehog/DD-peptidase"/>
    <property type="match status" value="1"/>
</dbReference>
<gene>
    <name evidence="3" type="ORF">GWK10_03870</name>
</gene>
<evidence type="ECO:0000256" key="1">
    <source>
        <dbReference type="SAM" id="MobiDB-lite"/>
    </source>
</evidence>
<dbReference type="Proteomes" id="UP000474296">
    <property type="component" value="Unassembled WGS sequence"/>
</dbReference>
<accession>A0A6M0CQX1</accession>
<feature type="compositionally biased region" description="Basic and acidic residues" evidence="1">
    <location>
        <begin position="1"/>
        <end position="13"/>
    </location>
</feature>